<protein>
    <submittedName>
        <fullName evidence="1">Uncharacterized protein</fullName>
    </submittedName>
</protein>
<organism evidence="1 2">
    <name type="scientific">Trifolium pratense</name>
    <name type="common">Red clover</name>
    <dbReference type="NCBI Taxonomy" id="57577"/>
    <lineage>
        <taxon>Eukaryota</taxon>
        <taxon>Viridiplantae</taxon>
        <taxon>Streptophyta</taxon>
        <taxon>Embryophyta</taxon>
        <taxon>Tracheophyta</taxon>
        <taxon>Spermatophyta</taxon>
        <taxon>Magnoliopsida</taxon>
        <taxon>eudicotyledons</taxon>
        <taxon>Gunneridae</taxon>
        <taxon>Pentapetalae</taxon>
        <taxon>rosids</taxon>
        <taxon>fabids</taxon>
        <taxon>Fabales</taxon>
        <taxon>Fabaceae</taxon>
        <taxon>Papilionoideae</taxon>
        <taxon>50 kb inversion clade</taxon>
        <taxon>NPAAA clade</taxon>
        <taxon>Hologalegina</taxon>
        <taxon>IRL clade</taxon>
        <taxon>Trifolieae</taxon>
        <taxon>Trifolium</taxon>
    </lineage>
</organism>
<reference evidence="1" key="1">
    <citation type="submission" date="2023-10" db="EMBL/GenBank/DDBJ databases">
        <authorList>
            <person name="Rodriguez Cubillos JULIANA M."/>
            <person name="De Vega J."/>
        </authorList>
    </citation>
    <scope>NUCLEOTIDE SEQUENCE</scope>
</reference>
<dbReference type="Proteomes" id="UP001177021">
    <property type="component" value="Unassembled WGS sequence"/>
</dbReference>
<accession>A0ACB0J6U9</accession>
<sequence length="382" mass="43475">MADWSLLPTELLQLISQKLKSDFYLLRFRSVCSTWRSSIPNCRPNHHIPLKLPLPFGTDSIGYLVKHNIFFIKPTTIIHPNQPQQILQPFLLRIGPNVNGKTHIWHPLNLNENLPFHFPGKVFDFNYISIVDLGHVFVLKTSDSLENNLYPHIHYDKVVAATFPGEQQPHFVTHDFSRGPCMIRPGDDGWMEIPDLSCCGLGDICNFKGRTCVVDHTGKTVMVGPDLSVDLVVAKLSYGRFRLCVVESELLLVDTTSCDNGAWMDVYRLDEKNKKWVELSNLGDRVLFLGKKCSFSASASDLGFANGNYVINMDVSRIGCGVCDLNLDKDKILPLSDYPDYFNLLEASGLDNEELHWEKQCYEDEESEDEDEESEEEEDEEK</sequence>
<proteinExistence type="predicted"/>
<evidence type="ECO:0000313" key="1">
    <source>
        <dbReference type="EMBL" id="CAJ2639152.1"/>
    </source>
</evidence>
<comment type="caution">
    <text evidence="1">The sequence shown here is derived from an EMBL/GenBank/DDBJ whole genome shotgun (WGS) entry which is preliminary data.</text>
</comment>
<gene>
    <name evidence="1" type="ORF">MILVUS5_LOCUS9228</name>
</gene>
<dbReference type="EMBL" id="CASHSV030000024">
    <property type="protein sequence ID" value="CAJ2639152.1"/>
    <property type="molecule type" value="Genomic_DNA"/>
</dbReference>
<keyword evidence="2" id="KW-1185">Reference proteome</keyword>
<name>A0ACB0J6U9_TRIPR</name>
<evidence type="ECO:0000313" key="2">
    <source>
        <dbReference type="Proteomes" id="UP001177021"/>
    </source>
</evidence>